<sequence>MPQLAQIETATLTFPLLLVLFVIGLLRETNTAATWSVLGRLLNDSLWPLILGTDTVARRNVSKRVVASSLLATLGMIVLAIVSPITPLGLSTHVGSTSPKPVIFSYVPDTSPMGQATISHADYTNNRLCGAMLLLNCPGSRAGYDTTRNSTGWYANSSTLDAYMSSTIAPNITEVFTSGTNGDENTVSSVFDIAWRSFIVYGNATKPAANEKQWIDHGRSRAQGSFQYSQSFILNNRYEAIEGLIVDTISGANGFRNHTMPPSSETGFEWSETLLWIEPETICVDMNLTVDYSIPSPGQLGSVLDARLTDHGGISNITRHYPYLDLNHSQTQPLLYERAWKGAVSTNFNLMTYYNLTRNETFLGQSFKLSRGFGAREQKEDERYEASEAKKDLRHAEFEAKKDKRHEESMTVSRSILESVQQTWSIQ</sequence>
<dbReference type="Proteomes" id="UP001172680">
    <property type="component" value="Unassembled WGS sequence"/>
</dbReference>
<dbReference type="EMBL" id="JAPDRP010000016">
    <property type="protein sequence ID" value="KAJ9641136.1"/>
    <property type="molecule type" value="Genomic_DNA"/>
</dbReference>
<organism evidence="1 2">
    <name type="scientific">Coniosporium tulheliwenetii</name>
    <dbReference type="NCBI Taxonomy" id="3383036"/>
    <lineage>
        <taxon>Eukaryota</taxon>
        <taxon>Fungi</taxon>
        <taxon>Dikarya</taxon>
        <taxon>Ascomycota</taxon>
        <taxon>Pezizomycotina</taxon>
        <taxon>Dothideomycetes</taxon>
        <taxon>Dothideomycetes incertae sedis</taxon>
        <taxon>Coniosporium</taxon>
    </lineage>
</organism>
<evidence type="ECO:0000313" key="1">
    <source>
        <dbReference type="EMBL" id="KAJ9641136.1"/>
    </source>
</evidence>
<proteinExistence type="predicted"/>
<name>A0ACC2Z0I8_9PEZI</name>
<gene>
    <name evidence="1" type="ORF">H2199_005804</name>
</gene>
<protein>
    <submittedName>
        <fullName evidence="1">Uncharacterized protein</fullName>
    </submittedName>
</protein>
<evidence type="ECO:0000313" key="2">
    <source>
        <dbReference type="Proteomes" id="UP001172680"/>
    </source>
</evidence>
<keyword evidence="2" id="KW-1185">Reference proteome</keyword>
<accession>A0ACC2Z0I8</accession>
<reference evidence="1" key="1">
    <citation type="submission" date="2022-10" db="EMBL/GenBank/DDBJ databases">
        <title>Culturing micro-colonial fungi from biological soil crusts in the Mojave desert and describing Neophaeococcomyces mojavensis, and introducing the new genera and species Taxawa tesnikishii.</title>
        <authorList>
            <person name="Kurbessoian T."/>
            <person name="Stajich J.E."/>
        </authorList>
    </citation>
    <scope>NUCLEOTIDE SEQUENCE</scope>
    <source>
        <strain evidence="1">JES_115</strain>
    </source>
</reference>
<comment type="caution">
    <text evidence="1">The sequence shown here is derived from an EMBL/GenBank/DDBJ whole genome shotgun (WGS) entry which is preliminary data.</text>
</comment>